<organism evidence="1 2">
    <name type="scientific">Macrolepiota fuliginosa MF-IS2</name>
    <dbReference type="NCBI Taxonomy" id="1400762"/>
    <lineage>
        <taxon>Eukaryota</taxon>
        <taxon>Fungi</taxon>
        <taxon>Dikarya</taxon>
        <taxon>Basidiomycota</taxon>
        <taxon>Agaricomycotina</taxon>
        <taxon>Agaricomycetes</taxon>
        <taxon>Agaricomycetidae</taxon>
        <taxon>Agaricales</taxon>
        <taxon>Agaricineae</taxon>
        <taxon>Agaricaceae</taxon>
        <taxon>Macrolepiota</taxon>
    </lineage>
</organism>
<proteinExistence type="predicted"/>
<evidence type="ECO:0000313" key="2">
    <source>
        <dbReference type="Proteomes" id="UP000807342"/>
    </source>
</evidence>
<protein>
    <submittedName>
        <fullName evidence="1">Uncharacterized protein</fullName>
    </submittedName>
</protein>
<sequence length="99" mass="11379">MVNIVFRIGAPLVTSQPHAVLDGAMYRKHLNLVVSGYHRHFTTPPPSPSTTFIMPFHIQGPRIIHTHKRRTIIPGFLYVTFFGLRPRFSMQLGRHVHIN</sequence>
<dbReference type="AlphaFoldDB" id="A0A9P5XGA6"/>
<evidence type="ECO:0000313" key="1">
    <source>
        <dbReference type="EMBL" id="KAF9449819.1"/>
    </source>
</evidence>
<keyword evidence="2" id="KW-1185">Reference proteome</keyword>
<comment type="caution">
    <text evidence="1">The sequence shown here is derived from an EMBL/GenBank/DDBJ whole genome shotgun (WGS) entry which is preliminary data.</text>
</comment>
<reference evidence="1" key="1">
    <citation type="submission" date="2020-11" db="EMBL/GenBank/DDBJ databases">
        <authorList>
            <consortium name="DOE Joint Genome Institute"/>
            <person name="Ahrendt S."/>
            <person name="Riley R."/>
            <person name="Andreopoulos W."/>
            <person name="Labutti K."/>
            <person name="Pangilinan J."/>
            <person name="Ruiz-Duenas F.J."/>
            <person name="Barrasa J.M."/>
            <person name="Sanchez-Garcia M."/>
            <person name="Camarero S."/>
            <person name="Miyauchi S."/>
            <person name="Serrano A."/>
            <person name="Linde D."/>
            <person name="Babiker R."/>
            <person name="Drula E."/>
            <person name="Ayuso-Fernandez I."/>
            <person name="Pacheco R."/>
            <person name="Padilla G."/>
            <person name="Ferreira P."/>
            <person name="Barriuso J."/>
            <person name="Kellner H."/>
            <person name="Castanera R."/>
            <person name="Alfaro M."/>
            <person name="Ramirez L."/>
            <person name="Pisabarro A.G."/>
            <person name="Kuo A."/>
            <person name="Tritt A."/>
            <person name="Lipzen A."/>
            <person name="He G."/>
            <person name="Yan M."/>
            <person name="Ng V."/>
            <person name="Cullen D."/>
            <person name="Martin F."/>
            <person name="Rosso M.-N."/>
            <person name="Henrissat B."/>
            <person name="Hibbett D."/>
            <person name="Martinez A.T."/>
            <person name="Grigoriev I.V."/>
        </authorList>
    </citation>
    <scope>NUCLEOTIDE SEQUENCE</scope>
    <source>
        <strain evidence="1">MF-IS2</strain>
    </source>
</reference>
<name>A0A9P5XGA6_9AGAR</name>
<gene>
    <name evidence="1" type="ORF">P691DRAFT_727273</name>
</gene>
<dbReference type="OrthoDB" id="2991226at2759"/>
<accession>A0A9P5XGA6</accession>
<dbReference type="EMBL" id="MU151119">
    <property type="protein sequence ID" value="KAF9449819.1"/>
    <property type="molecule type" value="Genomic_DNA"/>
</dbReference>
<dbReference type="Proteomes" id="UP000807342">
    <property type="component" value="Unassembled WGS sequence"/>
</dbReference>